<comment type="caution">
    <text evidence="1">The sequence shown here is derived from an EMBL/GenBank/DDBJ whole genome shotgun (WGS) entry which is preliminary data.</text>
</comment>
<sequence>DQQTRLRSMNRRSYYRWILRLATDNSLKIIYTPGHSSEVSIPARMNFEADHYASSAQHHRSETFTAPIPTFFMDDYTFYTRDDGWIESNIRTYVKKAQILEASKYMKAPPEYCNMMAYSACSAIVQHYARSGQLPTADVLYSRQKLSDARCRMRCEDIEDQHHIFIQCPCYDEMRTKAADELFRCTNSKLAELGIEEVDRVDLLTAAKSFFSDNESIWPLHY</sequence>
<name>A0AAD7MCS2_MYCRO</name>
<protein>
    <submittedName>
        <fullName evidence="1">Uncharacterized protein</fullName>
    </submittedName>
</protein>
<accession>A0AAD7MCS2</accession>
<dbReference type="AlphaFoldDB" id="A0AAD7MCS2"/>
<dbReference type="Proteomes" id="UP001221757">
    <property type="component" value="Unassembled WGS sequence"/>
</dbReference>
<gene>
    <name evidence="1" type="ORF">B0H17DRAFT_903016</name>
</gene>
<dbReference type="EMBL" id="JARKIE010000001">
    <property type="protein sequence ID" value="KAJ7710942.1"/>
    <property type="molecule type" value="Genomic_DNA"/>
</dbReference>
<keyword evidence="2" id="KW-1185">Reference proteome</keyword>
<proteinExistence type="predicted"/>
<organism evidence="1 2">
    <name type="scientific">Mycena rosella</name>
    <name type="common">Pink bonnet</name>
    <name type="synonym">Agaricus rosellus</name>
    <dbReference type="NCBI Taxonomy" id="1033263"/>
    <lineage>
        <taxon>Eukaryota</taxon>
        <taxon>Fungi</taxon>
        <taxon>Dikarya</taxon>
        <taxon>Basidiomycota</taxon>
        <taxon>Agaricomycotina</taxon>
        <taxon>Agaricomycetes</taxon>
        <taxon>Agaricomycetidae</taxon>
        <taxon>Agaricales</taxon>
        <taxon>Marasmiineae</taxon>
        <taxon>Mycenaceae</taxon>
        <taxon>Mycena</taxon>
    </lineage>
</organism>
<evidence type="ECO:0000313" key="1">
    <source>
        <dbReference type="EMBL" id="KAJ7710942.1"/>
    </source>
</evidence>
<reference evidence="1" key="1">
    <citation type="submission" date="2023-03" db="EMBL/GenBank/DDBJ databases">
        <title>Massive genome expansion in bonnet fungi (Mycena s.s.) driven by repeated elements and novel gene families across ecological guilds.</title>
        <authorList>
            <consortium name="Lawrence Berkeley National Laboratory"/>
            <person name="Harder C.B."/>
            <person name="Miyauchi S."/>
            <person name="Viragh M."/>
            <person name="Kuo A."/>
            <person name="Thoen E."/>
            <person name="Andreopoulos B."/>
            <person name="Lu D."/>
            <person name="Skrede I."/>
            <person name="Drula E."/>
            <person name="Henrissat B."/>
            <person name="Morin E."/>
            <person name="Kohler A."/>
            <person name="Barry K."/>
            <person name="LaButti K."/>
            <person name="Morin E."/>
            <person name="Salamov A."/>
            <person name="Lipzen A."/>
            <person name="Mereny Z."/>
            <person name="Hegedus B."/>
            <person name="Baldrian P."/>
            <person name="Stursova M."/>
            <person name="Weitz H."/>
            <person name="Taylor A."/>
            <person name="Grigoriev I.V."/>
            <person name="Nagy L.G."/>
            <person name="Martin F."/>
            <person name="Kauserud H."/>
        </authorList>
    </citation>
    <scope>NUCLEOTIDE SEQUENCE</scope>
    <source>
        <strain evidence="1">CBHHK067</strain>
    </source>
</reference>
<feature type="non-terminal residue" evidence="1">
    <location>
        <position position="222"/>
    </location>
</feature>
<feature type="non-terminal residue" evidence="1">
    <location>
        <position position="1"/>
    </location>
</feature>
<evidence type="ECO:0000313" key="2">
    <source>
        <dbReference type="Proteomes" id="UP001221757"/>
    </source>
</evidence>